<dbReference type="OrthoDB" id="10005276at2"/>
<proteinExistence type="predicted"/>
<name>A0A1M6U6E7_9FIRM</name>
<evidence type="ECO:0000313" key="1">
    <source>
        <dbReference type="EMBL" id="SHK64744.1"/>
    </source>
</evidence>
<dbReference type="AlphaFoldDB" id="A0A1M6U6E7"/>
<keyword evidence="2" id="KW-1185">Reference proteome</keyword>
<gene>
    <name evidence="1" type="ORF">SAMN02744037_02742</name>
</gene>
<dbReference type="Proteomes" id="UP000242497">
    <property type="component" value="Unassembled WGS sequence"/>
</dbReference>
<accession>A0A1M6U6E7</accession>
<reference evidence="2" key="1">
    <citation type="submission" date="2016-11" db="EMBL/GenBank/DDBJ databases">
        <authorList>
            <person name="Varghese N."/>
            <person name="Submissions S."/>
        </authorList>
    </citation>
    <scope>NUCLEOTIDE SEQUENCE [LARGE SCALE GENOMIC DNA]</scope>
    <source>
        <strain evidence="2">DSM 15518</strain>
    </source>
</reference>
<organism evidence="1 2">
    <name type="scientific">Tepidibacter formicigenes DSM 15518</name>
    <dbReference type="NCBI Taxonomy" id="1123349"/>
    <lineage>
        <taxon>Bacteria</taxon>
        <taxon>Bacillati</taxon>
        <taxon>Bacillota</taxon>
        <taxon>Clostridia</taxon>
        <taxon>Peptostreptococcales</taxon>
        <taxon>Peptostreptococcaceae</taxon>
        <taxon>Tepidibacter</taxon>
    </lineage>
</organism>
<evidence type="ECO:0000313" key="2">
    <source>
        <dbReference type="Proteomes" id="UP000242497"/>
    </source>
</evidence>
<dbReference type="RefSeq" id="WP_159429004.1">
    <property type="nucleotide sequence ID" value="NZ_FRAE01000122.1"/>
</dbReference>
<protein>
    <submittedName>
        <fullName evidence="1">Uncharacterized protein</fullName>
    </submittedName>
</protein>
<dbReference type="EMBL" id="FRAE01000122">
    <property type="protein sequence ID" value="SHK64744.1"/>
    <property type="molecule type" value="Genomic_DNA"/>
</dbReference>
<sequence length="55" mass="6273">MAGDNAHQKLHELIEPMGYTSIKDIRISDFQKIIEILEKENIKNASAMALQIYKA</sequence>